<keyword evidence="3 4" id="KW-0418">Kinase</keyword>
<evidence type="ECO:0000256" key="2">
    <source>
        <dbReference type="ARBA" id="ARBA00022679"/>
    </source>
</evidence>
<dbReference type="PANTHER" id="PTHR21599">
    <property type="entry name" value="GLYCERATE KINASE"/>
    <property type="match status" value="1"/>
</dbReference>
<protein>
    <submittedName>
        <fullName evidence="5">Glycerate kinase</fullName>
    </submittedName>
</protein>
<dbReference type="InterPro" id="IPR036129">
    <property type="entry name" value="Glycerate_kinase_sf"/>
</dbReference>
<reference evidence="5 6" key="1">
    <citation type="submission" date="2018-05" db="EMBL/GenBank/DDBJ databases">
        <title>Genomic Encyclopedia of Type Strains, Phase IV (KMG-IV): sequencing the most valuable type-strain genomes for metagenomic binning, comparative biology and taxonomic classification.</title>
        <authorList>
            <person name="Goeker M."/>
        </authorList>
    </citation>
    <scope>NUCLEOTIDE SEQUENCE [LARGE SCALE GENOMIC DNA]</scope>
    <source>
        <strain evidence="5 6">DSM 24906</strain>
    </source>
</reference>
<dbReference type="AlphaFoldDB" id="A0AA45HIF0"/>
<dbReference type="Pfam" id="PF02595">
    <property type="entry name" value="Gly_kinase"/>
    <property type="match status" value="1"/>
</dbReference>
<dbReference type="InterPro" id="IPR004381">
    <property type="entry name" value="Glycerate_kinase"/>
</dbReference>
<comment type="caution">
    <text evidence="5">The sequence shown here is derived from an EMBL/GenBank/DDBJ whole genome shotgun (WGS) entry which is preliminary data.</text>
</comment>
<sequence length="413" mass="45048">MHNDNQIFLYDLPFLNKLKYTIIIIIRRKNIKMEGYKMNILIAPDSFKGSLSAKDFCFHAEKAIKSFNSNINTIKVPLADGGEGTTQAMVLNTDGDFIQCEVTNPIGLKIEATFGILGDGETAVIEMAEASGLTLIDEKKRNPWLTTTYGTGELIKKALDLNVKKIILGIGGSATNDGGAGMLQALGFKLLNKNGENIKNGAKGINELKYIDISNKDKRLDEVEFLIACDVNNPLYGKNGAAYVYGPQKGADKKMVEDMDEALKNFSKIIINTFDKDVSNIPGAGAAGGLGAGLLAFLNANLKPGFEIISEEIKLEKIFKENKIDLLITGEGEMNYQSINGKLPVEISKLAKKYGVKTVSVVGNMGYEFEKVYQHGVDAVFSITSGPMSLSESIENTGYLVEKVISNIIRLLY</sequence>
<comment type="similarity">
    <text evidence="1 4">Belongs to the glycerate kinase type-1 family.</text>
</comment>
<dbReference type="InterPro" id="IPR018193">
    <property type="entry name" value="Glyc_kinase_flavodox-like_fold"/>
</dbReference>
<evidence type="ECO:0000256" key="4">
    <source>
        <dbReference type="PIRNR" id="PIRNR006078"/>
    </source>
</evidence>
<dbReference type="GO" id="GO:0008887">
    <property type="term" value="F:glycerate kinase activity"/>
    <property type="evidence" value="ECO:0007669"/>
    <property type="project" value="UniProtKB-UniRule"/>
</dbReference>
<keyword evidence="2 4" id="KW-0808">Transferase</keyword>
<dbReference type="EMBL" id="QGGI01000009">
    <property type="protein sequence ID" value="PWJ92123.1"/>
    <property type="molecule type" value="Genomic_DNA"/>
</dbReference>
<dbReference type="PANTHER" id="PTHR21599:SF0">
    <property type="entry name" value="GLYCERATE KINASE"/>
    <property type="match status" value="1"/>
</dbReference>
<proteinExistence type="inferred from homology"/>
<evidence type="ECO:0000256" key="3">
    <source>
        <dbReference type="ARBA" id="ARBA00022777"/>
    </source>
</evidence>
<organism evidence="5 6">
    <name type="scientific">Oceanotoga teriensis</name>
    <dbReference type="NCBI Taxonomy" id="515440"/>
    <lineage>
        <taxon>Bacteria</taxon>
        <taxon>Thermotogati</taxon>
        <taxon>Thermotogota</taxon>
        <taxon>Thermotogae</taxon>
        <taxon>Petrotogales</taxon>
        <taxon>Petrotogaceae</taxon>
        <taxon>Oceanotoga</taxon>
    </lineage>
</organism>
<name>A0AA45HIF0_9BACT</name>
<dbReference type="GO" id="GO:0031388">
    <property type="term" value="P:organic acid phosphorylation"/>
    <property type="evidence" value="ECO:0007669"/>
    <property type="project" value="UniProtKB-UniRule"/>
</dbReference>
<evidence type="ECO:0000313" key="6">
    <source>
        <dbReference type="Proteomes" id="UP000245921"/>
    </source>
</evidence>
<dbReference type="Proteomes" id="UP000245921">
    <property type="component" value="Unassembled WGS sequence"/>
</dbReference>
<dbReference type="Gene3D" id="3.90.1510.10">
    <property type="entry name" value="Glycerate kinase, domain 2"/>
    <property type="match status" value="1"/>
</dbReference>
<keyword evidence="6" id="KW-1185">Reference proteome</keyword>
<dbReference type="NCBIfam" id="TIGR00045">
    <property type="entry name" value="glycerate kinase"/>
    <property type="match status" value="1"/>
</dbReference>
<evidence type="ECO:0000256" key="1">
    <source>
        <dbReference type="ARBA" id="ARBA00006284"/>
    </source>
</evidence>
<dbReference type="Gene3D" id="3.40.50.10350">
    <property type="entry name" value="Glycerate kinase, domain 1"/>
    <property type="match status" value="1"/>
</dbReference>
<evidence type="ECO:0000313" key="5">
    <source>
        <dbReference type="EMBL" id="PWJ92123.1"/>
    </source>
</evidence>
<dbReference type="InterPro" id="IPR018197">
    <property type="entry name" value="Glycerate_kinase_RE-like"/>
</dbReference>
<dbReference type="PIRSF" id="PIRSF006078">
    <property type="entry name" value="GlxK"/>
    <property type="match status" value="1"/>
</dbReference>
<gene>
    <name evidence="5" type="ORF">C7380_1096</name>
</gene>
<dbReference type="SUPFAM" id="SSF110738">
    <property type="entry name" value="Glycerate kinase I"/>
    <property type="match status" value="1"/>
</dbReference>
<accession>A0AA45HIF0</accession>